<name>A0A3N5BJB2_9BACL</name>
<feature type="domain" description="HTH cro/C1-type" evidence="1">
    <location>
        <begin position="19"/>
        <end position="73"/>
    </location>
</feature>
<evidence type="ECO:0000313" key="3">
    <source>
        <dbReference type="Proteomes" id="UP000277108"/>
    </source>
</evidence>
<organism evidence="2 3">
    <name type="scientific">Abyssicoccus albus</name>
    <dbReference type="NCBI Taxonomy" id="1817405"/>
    <lineage>
        <taxon>Bacteria</taxon>
        <taxon>Bacillati</taxon>
        <taxon>Bacillota</taxon>
        <taxon>Bacilli</taxon>
        <taxon>Bacillales</taxon>
        <taxon>Abyssicoccaceae</taxon>
    </lineage>
</organism>
<dbReference type="CDD" id="cd00093">
    <property type="entry name" value="HTH_XRE"/>
    <property type="match status" value="1"/>
</dbReference>
<dbReference type="InterPro" id="IPR001387">
    <property type="entry name" value="Cro/C1-type_HTH"/>
</dbReference>
<dbReference type="GO" id="GO:0003677">
    <property type="term" value="F:DNA binding"/>
    <property type="evidence" value="ECO:0007669"/>
    <property type="project" value="UniProtKB-KW"/>
</dbReference>
<dbReference type="Proteomes" id="UP000277108">
    <property type="component" value="Unassembled WGS sequence"/>
</dbReference>
<dbReference type="EMBL" id="RKRK01000003">
    <property type="protein sequence ID" value="RPF56759.1"/>
    <property type="molecule type" value="Genomic_DNA"/>
</dbReference>
<dbReference type="RefSeq" id="WP_211329117.1">
    <property type="nucleotide sequence ID" value="NZ_CBCSGK010000004.1"/>
</dbReference>
<dbReference type="PROSITE" id="PS50943">
    <property type="entry name" value="HTH_CROC1"/>
    <property type="match status" value="1"/>
</dbReference>
<gene>
    <name evidence="2" type="ORF">EDD62_1418</name>
</gene>
<sequence>MIKNKKVLKTENLIAKKKLREIRLQKEMTTTEVAKLIGLERRQYELKEKGRYPFHDYEMKILSQNFNTEIKDLFF</sequence>
<reference evidence="2 3" key="1">
    <citation type="submission" date="2018-11" db="EMBL/GenBank/DDBJ databases">
        <title>Genomic Encyclopedia of Type Strains, Phase IV (KMG-IV): sequencing the most valuable type-strain genomes for metagenomic binning, comparative biology and taxonomic classification.</title>
        <authorList>
            <person name="Goeker M."/>
        </authorList>
    </citation>
    <scope>NUCLEOTIDE SEQUENCE [LARGE SCALE GENOMIC DNA]</scope>
    <source>
        <strain evidence="2 3">DSM 29158</strain>
    </source>
</reference>
<evidence type="ECO:0000313" key="2">
    <source>
        <dbReference type="EMBL" id="RPF56759.1"/>
    </source>
</evidence>
<dbReference type="AlphaFoldDB" id="A0A3N5BJB2"/>
<comment type="caution">
    <text evidence="2">The sequence shown here is derived from an EMBL/GenBank/DDBJ whole genome shotgun (WGS) entry which is preliminary data.</text>
</comment>
<keyword evidence="3" id="KW-1185">Reference proteome</keyword>
<accession>A0A3N5BJB2</accession>
<proteinExistence type="predicted"/>
<protein>
    <submittedName>
        <fullName evidence="2">DNA-binding XRE family transcriptional regulator</fullName>
    </submittedName>
</protein>
<evidence type="ECO:0000259" key="1">
    <source>
        <dbReference type="PROSITE" id="PS50943"/>
    </source>
</evidence>
<dbReference type="Gene3D" id="1.10.260.40">
    <property type="entry name" value="lambda repressor-like DNA-binding domains"/>
    <property type="match status" value="1"/>
</dbReference>
<dbReference type="SUPFAM" id="SSF47413">
    <property type="entry name" value="lambda repressor-like DNA-binding domains"/>
    <property type="match status" value="1"/>
</dbReference>
<keyword evidence="2" id="KW-0238">DNA-binding</keyword>
<dbReference type="InterPro" id="IPR010982">
    <property type="entry name" value="Lambda_DNA-bd_dom_sf"/>
</dbReference>